<dbReference type="GO" id="GO:0005886">
    <property type="term" value="C:plasma membrane"/>
    <property type="evidence" value="ECO:0007669"/>
    <property type="project" value="UniProtKB-SubCell"/>
</dbReference>
<accession>A0AAT9IGV4</accession>
<evidence type="ECO:0000256" key="3">
    <source>
        <dbReference type="ARBA" id="ARBA00023136"/>
    </source>
</evidence>
<proteinExistence type="predicted"/>
<dbReference type="Pfam" id="PF13624">
    <property type="entry name" value="SurA_N_3"/>
    <property type="match status" value="1"/>
</dbReference>
<keyword evidence="4" id="KW-0143">Chaperone</keyword>
<evidence type="ECO:0000313" key="5">
    <source>
        <dbReference type="EMBL" id="CAL4043690.1"/>
    </source>
</evidence>
<evidence type="ECO:0000256" key="4">
    <source>
        <dbReference type="ARBA" id="ARBA00023186"/>
    </source>
</evidence>
<keyword evidence="3" id="KW-0472">Membrane</keyword>
<name>A0AAT9IGV4_9GAMM</name>
<dbReference type="AlphaFoldDB" id="A0AAT9IGV4"/>
<evidence type="ECO:0000256" key="2">
    <source>
        <dbReference type="ARBA" id="ARBA00022475"/>
    </source>
</evidence>
<dbReference type="InterPro" id="IPR052029">
    <property type="entry name" value="PpiD_chaperone"/>
</dbReference>
<protein>
    <submittedName>
        <fullName evidence="5">Periplasmic chaperone PpiD</fullName>
    </submittedName>
</protein>
<sequence length="620" mass="73215">MNKIIVNSLLTLLAISLMISITYTCVNKNSIKKEHTSNVYSIQKKDNTLKYIYQLISSEKNTISNNLLNNFYYKKNNSINQNYRKFLSKKIKNILLEQYMNKIHFLLSSSFIKKKIQTLSFFKKNNKFNQNKFNNFLKILHISKKEYENFVNIQESKKKFLSVLEDTDFLTNSELNILIKSFSEHRIIRQAKINVYKKINQQKITLQNIKNYYKKHKYSFFHPEKLKINYIKLDINKLKMSVNNNNLKNWNTSNCQNPFISTKRKFTILKTNSKKTAKTIITELLFGKNFKKIEKQRKKTTNYIPITENNSTSWITNSSFPSEIQRVFLAYNGNISKIICSKQGFYILKSSKVIPSQKKTVLNAKKIFTPKSTDNINNQKFQIIKQKIYQEIKNKKNNLKNIAKKFKLDVLHATLFSKKNTLKNLINTILEKKTFKKLNIHSISNVNLYKIDFKHGICYLFNIEKYIPKKQKTISECIKEIKNILRYTQTRKKIIMNLKKTIDTTPNNKLRILLNKQFVFSNKIILSQLNISPLQKFSFNLKLKLQNQPVYGIFTNPKGHIFLIECNNTFYSNSSNKKNILFLKNYIENYYSHICVHNIFHSLEQTSDIKNNTQLSGNIV</sequence>
<dbReference type="PANTHER" id="PTHR47529">
    <property type="entry name" value="PEPTIDYL-PROLYL CIS-TRANS ISOMERASE D"/>
    <property type="match status" value="1"/>
</dbReference>
<gene>
    <name evidence="5" type="primary">ppiD</name>
    <name evidence="5" type="ORF">BUANCORI2928_368</name>
</gene>
<dbReference type="InterPro" id="IPR027304">
    <property type="entry name" value="Trigger_fact/SurA_dom_sf"/>
</dbReference>
<dbReference type="RefSeq" id="WP_367680903.1">
    <property type="nucleotide sequence ID" value="NZ_OZ060371.1"/>
</dbReference>
<dbReference type="PANTHER" id="PTHR47529:SF1">
    <property type="entry name" value="PERIPLASMIC CHAPERONE PPID"/>
    <property type="match status" value="1"/>
</dbReference>
<dbReference type="EMBL" id="OZ060371">
    <property type="protein sequence ID" value="CAL4043690.1"/>
    <property type="molecule type" value="Genomic_DNA"/>
</dbReference>
<comment type="subcellular location">
    <subcellularLocation>
        <location evidence="1">Cell membrane</location>
    </subcellularLocation>
</comment>
<reference evidence="5" key="1">
    <citation type="submission" date="2024-06" db="EMBL/GenBank/DDBJ databases">
        <authorList>
            <person name="Manzano-Marin A."/>
            <person name="Manzano-Marin A."/>
            <person name="Alejandro Manzano Marin A."/>
        </authorList>
    </citation>
    <scope>NUCLEOTIDE SEQUENCE</scope>
    <source>
        <strain evidence="5">Ancorni-2928</strain>
    </source>
</reference>
<keyword evidence="2" id="KW-1003">Cell membrane</keyword>
<evidence type="ECO:0000256" key="1">
    <source>
        <dbReference type="ARBA" id="ARBA00004236"/>
    </source>
</evidence>
<dbReference type="SUPFAM" id="SSF109998">
    <property type="entry name" value="Triger factor/SurA peptide-binding domain-like"/>
    <property type="match status" value="1"/>
</dbReference>
<organism evidence="5">
    <name type="scientific">Buchnera aphidicola</name>
    <name type="common">Anoecia corni</name>
    <dbReference type="NCBI Taxonomy" id="2994477"/>
    <lineage>
        <taxon>Bacteria</taxon>
        <taxon>Pseudomonadati</taxon>
        <taxon>Pseudomonadota</taxon>
        <taxon>Gammaproteobacteria</taxon>
        <taxon>Enterobacterales</taxon>
        <taxon>Erwiniaceae</taxon>
        <taxon>Buchnera</taxon>
    </lineage>
</organism>